<dbReference type="Gene3D" id="3.90.25.10">
    <property type="entry name" value="UDP-galactose 4-epimerase, domain 1"/>
    <property type="match status" value="1"/>
</dbReference>
<evidence type="ECO:0000256" key="1">
    <source>
        <dbReference type="ARBA" id="ARBA00006328"/>
    </source>
</evidence>
<comment type="caution">
    <text evidence="4">The sequence shown here is derived from an EMBL/GenBank/DDBJ whole genome shotgun (WGS) entry which is preliminary data.</text>
</comment>
<protein>
    <recommendedName>
        <fullName evidence="3">NmrA-like domain-containing protein</fullName>
    </recommendedName>
</protein>
<gene>
    <name evidence="4" type="ORF">BJX66DRAFT_336667</name>
</gene>
<feature type="domain" description="NmrA-like" evidence="3">
    <location>
        <begin position="1"/>
        <end position="176"/>
    </location>
</feature>
<dbReference type="InterPro" id="IPR008030">
    <property type="entry name" value="NmrA-like"/>
</dbReference>
<evidence type="ECO:0000256" key="2">
    <source>
        <dbReference type="ARBA" id="ARBA00022857"/>
    </source>
</evidence>
<dbReference type="PANTHER" id="PTHR42748:SF28">
    <property type="entry name" value="NMRA-LIKE DOMAIN-CONTAINING PROTEIN"/>
    <property type="match status" value="1"/>
</dbReference>
<evidence type="ECO:0000313" key="5">
    <source>
        <dbReference type="Proteomes" id="UP001610563"/>
    </source>
</evidence>
<evidence type="ECO:0000259" key="3">
    <source>
        <dbReference type="Pfam" id="PF05368"/>
    </source>
</evidence>
<keyword evidence="2" id="KW-0521">NADP</keyword>
<reference evidence="4 5" key="1">
    <citation type="submission" date="2024-07" db="EMBL/GenBank/DDBJ databases">
        <title>Section-level genome sequencing and comparative genomics of Aspergillus sections Usti and Cavernicolus.</title>
        <authorList>
            <consortium name="Lawrence Berkeley National Laboratory"/>
            <person name="Nybo J.L."/>
            <person name="Vesth T.C."/>
            <person name="Theobald S."/>
            <person name="Frisvad J.C."/>
            <person name="Larsen T.O."/>
            <person name="Kjaerboelling I."/>
            <person name="Rothschild-Mancinelli K."/>
            <person name="Lyhne E.K."/>
            <person name="Kogle M.E."/>
            <person name="Barry K."/>
            <person name="Clum A."/>
            <person name="Na H."/>
            <person name="Ledsgaard L."/>
            <person name="Lin J."/>
            <person name="Lipzen A."/>
            <person name="Kuo A."/>
            <person name="Riley R."/>
            <person name="Mondo S."/>
            <person name="Labutti K."/>
            <person name="Haridas S."/>
            <person name="Pangalinan J."/>
            <person name="Salamov A.A."/>
            <person name="Simmons B.A."/>
            <person name="Magnuson J.K."/>
            <person name="Chen J."/>
            <person name="Drula E."/>
            <person name="Henrissat B."/>
            <person name="Wiebenga A."/>
            <person name="Lubbers R.J."/>
            <person name="Gomes A.C."/>
            <person name="Makela M.R."/>
            <person name="Stajich J."/>
            <person name="Grigoriev I.V."/>
            <person name="Mortensen U.H."/>
            <person name="De Vries R.P."/>
            <person name="Baker S.E."/>
            <person name="Andersen M.R."/>
        </authorList>
    </citation>
    <scope>NUCLEOTIDE SEQUENCE [LARGE SCALE GENOMIC DNA]</scope>
    <source>
        <strain evidence="4 5">CBS 209.92</strain>
    </source>
</reference>
<dbReference type="EMBL" id="JBFTWV010000032">
    <property type="protein sequence ID" value="KAL2795762.1"/>
    <property type="molecule type" value="Genomic_DNA"/>
</dbReference>
<dbReference type="PANTHER" id="PTHR42748">
    <property type="entry name" value="NITROGEN METABOLITE REPRESSION PROTEIN NMRA FAMILY MEMBER"/>
    <property type="match status" value="1"/>
</dbReference>
<dbReference type="InterPro" id="IPR051164">
    <property type="entry name" value="NmrA-like_oxidored"/>
</dbReference>
<dbReference type="InterPro" id="IPR036291">
    <property type="entry name" value="NAD(P)-bd_dom_sf"/>
</dbReference>
<dbReference type="Proteomes" id="UP001610563">
    <property type="component" value="Unassembled WGS sequence"/>
</dbReference>
<keyword evidence="5" id="KW-1185">Reference proteome</keyword>
<proteinExistence type="inferred from homology"/>
<evidence type="ECO:0000313" key="4">
    <source>
        <dbReference type="EMBL" id="KAL2795762.1"/>
    </source>
</evidence>
<name>A0ABR4G9Q3_9EURO</name>
<dbReference type="Gene3D" id="3.40.50.720">
    <property type="entry name" value="NAD(P)-binding Rossmann-like Domain"/>
    <property type="match status" value="1"/>
</dbReference>
<accession>A0ABR4G9Q3</accession>
<comment type="similarity">
    <text evidence="1">Belongs to the NmrA-type oxidoreductase family.</text>
</comment>
<dbReference type="Pfam" id="PF05368">
    <property type="entry name" value="NmrA"/>
    <property type="match status" value="1"/>
</dbReference>
<sequence>MTKLIVVLGATGGQGGSVVTNFLATPGWRVRGLTRNASSDKAASLRARGVEVVEANTDNQASLERAFEGANAIFAVTNYYDYFFELGPEKSIARETAQGCNIARAAAKTASSSSSSGTLERFVWSTLPNTELFTQGAAVVPHFQGKANVDVYIKSQLPELYAKTTFAVFTIFGVNLFYPAPPETPYPSIGDHRINSGIFVHAVITTPTPPAAGTYVHCNVEDLTLESYLAACGRASGLSPEPGSTVVVQVSMEQYCTLWPGMGEEQASQWRFFGYVNQAGIDLMNVPGFPVVSAQEIMSEEAKKALVGTEESLARMDWSAFGEGY</sequence>
<dbReference type="SUPFAM" id="SSF51735">
    <property type="entry name" value="NAD(P)-binding Rossmann-fold domains"/>
    <property type="match status" value="1"/>
</dbReference>
<organism evidence="4 5">
    <name type="scientific">Aspergillus keveii</name>
    <dbReference type="NCBI Taxonomy" id="714993"/>
    <lineage>
        <taxon>Eukaryota</taxon>
        <taxon>Fungi</taxon>
        <taxon>Dikarya</taxon>
        <taxon>Ascomycota</taxon>
        <taxon>Pezizomycotina</taxon>
        <taxon>Eurotiomycetes</taxon>
        <taxon>Eurotiomycetidae</taxon>
        <taxon>Eurotiales</taxon>
        <taxon>Aspergillaceae</taxon>
        <taxon>Aspergillus</taxon>
        <taxon>Aspergillus subgen. Nidulantes</taxon>
    </lineage>
</organism>